<dbReference type="AlphaFoldDB" id="A0A076PTU5"/>
<dbReference type="GO" id="GO:0043565">
    <property type="term" value="F:sequence-specific DNA binding"/>
    <property type="evidence" value="ECO:0007669"/>
    <property type="project" value="InterPro"/>
</dbReference>
<evidence type="ECO:0000256" key="3">
    <source>
        <dbReference type="ARBA" id="ARBA00023163"/>
    </source>
</evidence>
<dbReference type="Gene3D" id="1.10.10.60">
    <property type="entry name" value="Homeodomain-like"/>
    <property type="match status" value="1"/>
</dbReference>
<dbReference type="Proteomes" id="UP000028782">
    <property type="component" value="Chromosome"/>
</dbReference>
<dbReference type="PRINTS" id="PR00032">
    <property type="entry name" value="HTHARAC"/>
</dbReference>
<evidence type="ECO:0000256" key="1">
    <source>
        <dbReference type="ARBA" id="ARBA00023015"/>
    </source>
</evidence>
<dbReference type="RefSeq" id="WP_043372662.1">
    <property type="nucleotide sequence ID" value="NZ_CP006704.1"/>
</dbReference>
<dbReference type="Pfam" id="PF14525">
    <property type="entry name" value="AraC_binding_2"/>
    <property type="match status" value="1"/>
</dbReference>
<evidence type="ECO:0000259" key="5">
    <source>
        <dbReference type="PROSITE" id="PS01124"/>
    </source>
</evidence>
<dbReference type="GO" id="GO:0003700">
    <property type="term" value="F:DNA-binding transcription factor activity"/>
    <property type="evidence" value="ECO:0007669"/>
    <property type="project" value="InterPro"/>
</dbReference>
<reference evidence="6 7" key="1">
    <citation type="journal article" date="2014" name="Genome Announc.">
        <title>Complete Genome Sequence of Polychlorinated Biphenyl Degrader Comamonas testosteroni TK102 (NBRC 109938).</title>
        <authorList>
            <person name="Fukuda K."/>
            <person name="Hosoyama A."/>
            <person name="Tsuchikane K."/>
            <person name="Ohji S."/>
            <person name="Yamazoe A."/>
            <person name="Fujita N."/>
            <person name="Shintani M."/>
            <person name="Kimbara K."/>
        </authorList>
    </citation>
    <scope>NUCLEOTIDE SEQUENCE [LARGE SCALE GENOMIC DNA]</scope>
    <source>
        <strain evidence="6">TK102</strain>
    </source>
</reference>
<evidence type="ECO:0000313" key="7">
    <source>
        <dbReference type="Proteomes" id="UP000028782"/>
    </source>
</evidence>
<keyword evidence="1" id="KW-0805">Transcription regulation</keyword>
<dbReference type="SMART" id="SM00342">
    <property type="entry name" value="HTH_ARAC"/>
    <property type="match status" value="1"/>
</dbReference>
<dbReference type="PROSITE" id="PS00041">
    <property type="entry name" value="HTH_ARAC_FAMILY_1"/>
    <property type="match status" value="1"/>
</dbReference>
<dbReference type="InterPro" id="IPR050204">
    <property type="entry name" value="AraC_XylS_family_regulators"/>
</dbReference>
<evidence type="ECO:0000256" key="2">
    <source>
        <dbReference type="ARBA" id="ARBA00023125"/>
    </source>
</evidence>
<dbReference type="PANTHER" id="PTHR46796">
    <property type="entry name" value="HTH-TYPE TRANSCRIPTIONAL ACTIVATOR RHAS-RELATED"/>
    <property type="match status" value="1"/>
</dbReference>
<dbReference type="KEGG" id="ctes:O987_13320"/>
<feature type="region of interest" description="Disordered" evidence="4">
    <location>
        <begin position="305"/>
        <end position="326"/>
    </location>
</feature>
<protein>
    <recommendedName>
        <fullName evidence="5">HTH araC/xylS-type domain-containing protein</fullName>
    </recommendedName>
</protein>
<dbReference type="InterPro" id="IPR018060">
    <property type="entry name" value="HTH_AraC"/>
</dbReference>
<gene>
    <name evidence="6" type="ORF">O987_13320</name>
</gene>
<dbReference type="EMBL" id="CP006704">
    <property type="protein sequence ID" value="AIJ46782.1"/>
    <property type="molecule type" value="Genomic_DNA"/>
</dbReference>
<proteinExistence type="predicted"/>
<feature type="domain" description="HTH araC/xylS-type" evidence="5">
    <location>
        <begin position="217"/>
        <end position="318"/>
    </location>
</feature>
<organism evidence="6 7">
    <name type="scientific">Comamonas testosteroni TK102</name>
    <dbReference type="NCBI Taxonomy" id="1392005"/>
    <lineage>
        <taxon>Bacteria</taxon>
        <taxon>Pseudomonadati</taxon>
        <taxon>Pseudomonadota</taxon>
        <taxon>Betaproteobacteria</taxon>
        <taxon>Burkholderiales</taxon>
        <taxon>Comamonadaceae</taxon>
        <taxon>Comamonas</taxon>
    </lineage>
</organism>
<evidence type="ECO:0000313" key="6">
    <source>
        <dbReference type="EMBL" id="AIJ46782.1"/>
    </source>
</evidence>
<dbReference type="InterPro" id="IPR018062">
    <property type="entry name" value="HTH_AraC-typ_CS"/>
</dbReference>
<keyword evidence="3" id="KW-0804">Transcription</keyword>
<dbReference type="HOGENOM" id="CLU_049704_2_2_4"/>
<name>A0A076PTU5_COMTE</name>
<dbReference type="InterPro" id="IPR009057">
    <property type="entry name" value="Homeodomain-like_sf"/>
</dbReference>
<dbReference type="InterPro" id="IPR035418">
    <property type="entry name" value="AraC-bd_2"/>
</dbReference>
<dbReference type="SUPFAM" id="SSF46689">
    <property type="entry name" value="Homeodomain-like"/>
    <property type="match status" value="1"/>
</dbReference>
<sequence>MPSLAPCAVNRIATDAFPASQRLDQWEAYNASFLVGLRCSSYADEGLNARQSNMRLGQLAMADIDGNAHVIERTPQLVRQHPKESVFVSLVLSSGAFFYQEHSCIHLAPGDLVIYDTRHAYLFGFTHQMHQFLVDTPADWFYRNCSRAQLPGPICVSGAAGSGRVLNHAFQKLVGNAMARPEGVEQDRLQFEACDLLRTMLAGEAAGSSALRASHLLAARVHIDEHLHRHSLDASEVAAASGVSLRHLNRMLQAEGHSVTELILIRRLERAAIELRQAALGRYSIAEIAYRCGFASQAHFARRFRSHHGMTPTQMREQPGLHRATT</sequence>
<dbReference type="PROSITE" id="PS01124">
    <property type="entry name" value="HTH_ARAC_FAMILY_2"/>
    <property type="match status" value="1"/>
</dbReference>
<evidence type="ECO:0000256" key="4">
    <source>
        <dbReference type="SAM" id="MobiDB-lite"/>
    </source>
</evidence>
<dbReference type="Pfam" id="PF12833">
    <property type="entry name" value="HTH_18"/>
    <property type="match status" value="1"/>
</dbReference>
<accession>A0A076PTU5</accession>
<dbReference type="PANTHER" id="PTHR46796:SF6">
    <property type="entry name" value="ARAC SUBFAMILY"/>
    <property type="match status" value="1"/>
</dbReference>
<keyword evidence="2" id="KW-0238">DNA-binding</keyword>
<dbReference type="InterPro" id="IPR020449">
    <property type="entry name" value="Tscrpt_reg_AraC-type_HTH"/>
</dbReference>